<feature type="compositionally biased region" description="Polar residues" evidence="1">
    <location>
        <begin position="1"/>
        <end position="13"/>
    </location>
</feature>
<feature type="region of interest" description="Disordered" evidence="1">
    <location>
        <begin position="1"/>
        <end position="103"/>
    </location>
</feature>
<protein>
    <submittedName>
        <fullName evidence="2">Uncharacterized protein</fullName>
    </submittedName>
</protein>
<keyword evidence="3" id="KW-1185">Reference proteome</keyword>
<sequence>MTPSRLSDTSTPGSRLPSRAAWTASFLPRGPAVGERLRGAQRRPALAKGPPGLPPAGPPHEAPLLNASSPSRVPRLLDDGGSAVAPPLAPRPGASLLPATACF</sequence>
<organism evidence="2 3">
    <name type="scientific">Rangifer tarandus platyrhynchus</name>
    <name type="common">Svalbard reindeer</name>
    <dbReference type="NCBI Taxonomy" id="3082113"/>
    <lineage>
        <taxon>Eukaryota</taxon>
        <taxon>Metazoa</taxon>
        <taxon>Chordata</taxon>
        <taxon>Craniata</taxon>
        <taxon>Vertebrata</taxon>
        <taxon>Euteleostomi</taxon>
        <taxon>Mammalia</taxon>
        <taxon>Eutheria</taxon>
        <taxon>Laurasiatheria</taxon>
        <taxon>Artiodactyla</taxon>
        <taxon>Ruminantia</taxon>
        <taxon>Pecora</taxon>
        <taxon>Cervidae</taxon>
        <taxon>Odocoileinae</taxon>
        <taxon>Rangifer</taxon>
    </lineage>
</organism>
<dbReference type="EMBL" id="OX459952">
    <property type="protein sequence ID" value="CAI9158130.1"/>
    <property type="molecule type" value="Genomic_DNA"/>
</dbReference>
<evidence type="ECO:0000313" key="2">
    <source>
        <dbReference type="EMBL" id="CAI9158130.1"/>
    </source>
</evidence>
<feature type="compositionally biased region" description="Pro residues" evidence="1">
    <location>
        <begin position="51"/>
        <end position="61"/>
    </location>
</feature>
<name>A0ABN8Y985_RANTA</name>
<dbReference type="Proteomes" id="UP001176941">
    <property type="component" value="Chromosome 16"/>
</dbReference>
<reference evidence="2" key="1">
    <citation type="submission" date="2023-04" db="EMBL/GenBank/DDBJ databases">
        <authorList>
            <consortium name="ELIXIR-Norway"/>
        </authorList>
    </citation>
    <scope>NUCLEOTIDE SEQUENCE [LARGE SCALE GENOMIC DNA]</scope>
</reference>
<evidence type="ECO:0000313" key="3">
    <source>
        <dbReference type="Proteomes" id="UP001176941"/>
    </source>
</evidence>
<evidence type="ECO:0000256" key="1">
    <source>
        <dbReference type="SAM" id="MobiDB-lite"/>
    </source>
</evidence>
<proteinExistence type="predicted"/>
<gene>
    <name evidence="2" type="ORF">MRATA1EN1_LOCUS7092</name>
</gene>
<accession>A0ABN8Y985</accession>